<dbReference type="GO" id="GO:0007234">
    <property type="term" value="P:osmosensory signaling via phosphorelay pathway"/>
    <property type="evidence" value="ECO:0007669"/>
    <property type="project" value="TreeGrafter"/>
</dbReference>
<keyword evidence="17" id="KW-1185">Reference proteome</keyword>
<dbReference type="SUPFAM" id="SSF47384">
    <property type="entry name" value="Homodimeric domain of signal transducing histidine kinase"/>
    <property type="match status" value="1"/>
</dbReference>
<evidence type="ECO:0000259" key="13">
    <source>
        <dbReference type="PROSITE" id="PS50109"/>
    </source>
</evidence>
<dbReference type="InterPro" id="IPR000014">
    <property type="entry name" value="PAS"/>
</dbReference>
<evidence type="ECO:0000256" key="8">
    <source>
        <dbReference type="ARBA" id="ARBA00022777"/>
    </source>
</evidence>
<keyword evidence="12" id="KW-0472">Membrane</keyword>
<dbReference type="PANTHER" id="PTHR42878:SF7">
    <property type="entry name" value="SENSOR HISTIDINE KINASE GLRK"/>
    <property type="match status" value="1"/>
</dbReference>
<dbReference type="RefSeq" id="WP_342808152.1">
    <property type="nucleotide sequence ID" value="NZ_JAOPJZ010000004.1"/>
</dbReference>
<dbReference type="InterPro" id="IPR036097">
    <property type="entry name" value="HisK_dim/P_sf"/>
</dbReference>
<dbReference type="InterPro" id="IPR036890">
    <property type="entry name" value="HATPase_C_sf"/>
</dbReference>
<keyword evidence="4" id="KW-0597">Phosphoprotein</keyword>
<evidence type="ECO:0000313" key="17">
    <source>
        <dbReference type="Proteomes" id="UP001321047"/>
    </source>
</evidence>
<evidence type="ECO:0000256" key="3">
    <source>
        <dbReference type="ARBA" id="ARBA00012438"/>
    </source>
</evidence>
<name>A0AAP2Z8C0_9EURY</name>
<dbReference type="GO" id="GO:0016020">
    <property type="term" value="C:membrane"/>
    <property type="evidence" value="ECO:0007669"/>
    <property type="project" value="UniProtKB-SubCell"/>
</dbReference>
<dbReference type="InterPro" id="IPR001610">
    <property type="entry name" value="PAC"/>
</dbReference>
<keyword evidence="8 16" id="KW-0418">Kinase</keyword>
<evidence type="ECO:0000256" key="7">
    <source>
        <dbReference type="ARBA" id="ARBA00022741"/>
    </source>
</evidence>
<evidence type="ECO:0000256" key="12">
    <source>
        <dbReference type="ARBA" id="ARBA00023136"/>
    </source>
</evidence>
<sequence length="367" mass="38871">MDDTGFSEGDELTILSREELAERVRQRTADLENVMNTMVDVLLKIGPDGRILLANAAVSDVLGYEPASLEGQPIDYILASDGPGHARPAGDGLVEQLLAHGRVTEFETVLETASGEPIRTSLSASVLQGEDGAIDGIVCVATDISQRTEAEERAAFLHSLLRHDLGNKLTVTDGYLELLGETSLTDQQREYLSYATGGVDEAIDLVKKVRTLNRVEAEEAIEPIDLEGVLSESVNRHVDLAEKHDIAVTVDVDPGCRVRGGALLPELFSNLLENALVHSGGSQVRLGTDEDAGEGWVDVTVDDDGVGIDPAVKETILDRGETAGEAGGTGLGTYLATRIADTYGGDIAVESAPLGGARFRVSLEAAT</sequence>
<proteinExistence type="predicted"/>
<dbReference type="Gene3D" id="3.30.565.10">
    <property type="entry name" value="Histidine kinase-like ATPase, C-terminal domain"/>
    <property type="match status" value="1"/>
</dbReference>
<dbReference type="PROSITE" id="PS50109">
    <property type="entry name" value="HIS_KIN"/>
    <property type="match status" value="1"/>
</dbReference>
<dbReference type="GO" id="GO:0000155">
    <property type="term" value="F:phosphorelay sensor kinase activity"/>
    <property type="evidence" value="ECO:0007669"/>
    <property type="project" value="InterPro"/>
</dbReference>
<evidence type="ECO:0000259" key="15">
    <source>
        <dbReference type="PROSITE" id="PS50113"/>
    </source>
</evidence>
<dbReference type="SMART" id="SM00086">
    <property type="entry name" value="PAC"/>
    <property type="match status" value="1"/>
</dbReference>
<evidence type="ECO:0000256" key="4">
    <source>
        <dbReference type="ARBA" id="ARBA00022553"/>
    </source>
</evidence>
<dbReference type="EC" id="2.7.13.3" evidence="3"/>
<dbReference type="InterPro" id="IPR003661">
    <property type="entry name" value="HisK_dim/P_dom"/>
</dbReference>
<feature type="domain" description="Histidine kinase" evidence="13">
    <location>
        <begin position="160"/>
        <end position="367"/>
    </location>
</feature>
<dbReference type="Pfam" id="PF00512">
    <property type="entry name" value="HisKA"/>
    <property type="match status" value="1"/>
</dbReference>
<evidence type="ECO:0000259" key="14">
    <source>
        <dbReference type="PROSITE" id="PS50112"/>
    </source>
</evidence>
<dbReference type="Pfam" id="PF13426">
    <property type="entry name" value="PAS_9"/>
    <property type="match status" value="1"/>
</dbReference>
<dbReference type="Proteomes" id="UP001321047">
    <property type="component" value="Unassembled WGS sequence"/>
</dbReference>
<evidence type="ECO:0000256" key="11">
    <source>
        <dbReference type="ARBA" id="ARBA00023012"/>
    </source>
</evidence>
<dbReference type="SUPFAM" id="SSF55785">
    <property type="entry name" value="PYP-like sensor domain (PAS domain)"/>
    <property type="match status" value="1"/>
</dbReference>
<keyword evidence="11" id="KW-0902">Two-component regulatory system</keyword>
<dbReference type="NCBIfam" id="TIGR00229">
    <property type="entry name" value="sensory_box"/>
    <property type="match status" value="1"/>
</dbReference>
<keyword evidence="5" id="KW-0808">Transferase</keyword>
<dbReference type="AlphaFoldDB" id="A0AAP2Z8C0"/>
<keyword evidence="7" id="KW-0547">Nucleotide-binding</keyword>
<dbReference type="InterPro" id="IPR004358">
    <property type="entry name" value="Sig_transdc_His_kin-like_C"/>
</dbReference>
<dbReference type="Gene3D" id="3.30.450.20">
    <property type="entry name" value="PAS domain"/>
    <property type="match status" value="1"/>
</dbReference>
<protein>
    <recommendedName>
        <fullName evidence="3">histidine kinase</fullName>
        <ecNumber evidence="3">2.7.13.3</ecNumber>
    </recommendedName>
</protein>
<dbReference type="PROSITE" id="PS50113">
    <property type="entry name" value="PAC"/>
    <property type="match status" value="1"/>
</dbReference>
<feature type="domain" description="PAC" evidence="15">
    <location>
        <begin position="104"/>
        <end position="156"/>
    </location>
</feature>
<evidence type="ECO:0000256" key="10">
    <source>
        <dbReference type="ARBA" id="ARBA00022989"/>
    </source>
</evidence>
<reference evidence="16 17" key="1">
    <citation type="submission" date="2022-09" db="EMBL/GenBank/DDBJ databases">
        <title>Enrichment on poylsaccharides allowed isolation of novel metabolic and taxonomic groups of Haloarchaea.</title>
        <authorList>
            <person name="Sorokin D.Y."/>
            <person name="Elcheninov A.G."/>
            <person name="Khizhniak T.V."/>
            <person name="Kolganova T.V."/>
            <person name="Kublanov I.V."/>
        </authorList>
    </citation>
    <scope>NUCLEOTIDE SEQUENCE [LARGE SCALE GENOMIC DNA]</scope>
    <source>
        <strain evidence="16 17">AArc-curdl1</strain>
    </source>
</reference>
<gene>
    <name evidence="16" type="ORF">OB919_07900</name>
</gene>
<organism evidence="16 17">
    <name type="scientific">Natronosalvus hydrolyticus</name>
    <dbReference type="NCBI Taxonomy" id="2979988"/>
    <lineage>
        <taxon>Archaea</taxon>
        <taxon>Methanobacteriati</taxon>
        <taxon>Methanobacteriota</taxon>
        <taxon>Stenosarchaea group</taxon>
        <taxon>Halobacteria</taxon>
        <taxon>Halobacteriales</taxon>
        <taxon>Natrialbaceae</taxon>
        <taxon>Natronosalvus</taxon>
    </lineage>
</organism>
<dbReference type="GO" id="GO:0030295">
    <property type="term" value="F:protein kinase activator activity"/>
    <property type="evidence" value="ECO:0007669"/>
    <property type="project" value="TreeGrafter"/>
</dbReference>
<accession>A0AAP2Z8C0</accession>
<dbReference type="InterPro" id="IPR005467">
    <property type="entry name" value="His_kinase_dom"/>
</dbReference>
<dbReference type="SMART" id="SM00387">
    <property type="entry name" value="HATPase_c"/>
    <property type="match status" value="1"/>
</dbReference>
<dbReference type="SUPFAM" id="SSF55874">
    <property type="entry name" value="ATPase domain of HSP90 chaperone/DNA topoisomerase II/histidine kinase"/>
    <property type="match status" value="1"/>
</dbReference>
<dbReference type="Pfam" id="PF02518">
    <property type="entry name" value="HATPase_c"/>
    <property type="match status" value="1"/>
</dbReference>
<dbReference type="PANTHER" id="PTHR42878">
    <property type="entry name" value="TWO-COMPONENT HISTIDINE KINASE"/>
    <property type="match status" value="1"/>
</dbReference>
<dbReference type="EMBL" id="JAOPJZ010000004">
    <property type="protein sequence ID" value="MCU4751905.1"/>
    <property type="molecule type" value="Genomic_DNA"/>
</dbReference>
<dbReference type="Gene3D" id="1.10.287.130">
    <property type="match status" value="1"/>
</dbReference>
<dbReference type="InterPro" id="IPR003594">
    <property type="entry name" value="HATPase_dom"/>
</dbReference>
<evidence type="ECO:0000256" key="5">
    <source>
        <dbReference type="ARBA" id="ARBA00022679"/>
    </source>
</evidence>
<evidence type="ECO:0000256" key="6">
    <source>
        <dbReference type="ARBA" id="ARBA00022692"/>
    </source>
</evidence>
<evidence type="ECO:0000313" key="16">
    <source>
        <dbReference type="EMBL" id="MCU4751905.1"/>
    </source>
</evidence>
<dbReference type="GO" id="GO:0005524">
    <property type="term" value="F:ATP binding"/>
    <property type="evidence" value="ECO:0007669"/>
    <property type="project" value="UniProtKB-KW"/>
</dbReference>
<comment type="subcellular location">
    <subcellularLocation>
        <location evidence="2">Membrane</location>
        <topology evidence="2">Multi-pass membrane protein</topology>
    </subcellularLocation>
</comment>
<keyword evidence="10" id="KW-1133">Transmembrane helix</keyword>
<dbReference type="InterPro" id="IPR050351">
    <property type="entry name" value="BphY/WalK/GraS-like"/>
</dbReference>
<keyword evidence="6" id="KW-0812">Transmembrane</keyword>
<dbReference type="PRINTS" id="PR00344">
    <property type="entry name" value="BCTRLSENSOR"/>
</dbReference>
<evidence type="ECO:0000256" key="9">
    <source>
        <dbReference type="ARBA" id="ARBA00022840"/>
    </source>
</evidence>
<comment type="caution">
    <text evidence="16">The sequence shown here is derived from an EMBL/GenBank/DDBJ whole genome shotgun (WGS) entry which is preliminary data.</text>
</comment>
<dbReference type="CDD" id="cd00130">
    <property type="entry name" value="PAS"/>
    <property type="match status" value="1"/>
</dbReference>
<dbReference type="PROSITE" id="PS50112">
    <property type="entry name" value="PAS"/>
    <property type="match status" value="1"/>
</dbReference>
<keyword evidence="9" id="KW-0067">ATP-binding</keyword>
<dbReference type="SMART" id="SM00091">
    <property type="entry name" value="PAS"/>
    <property type="match status" value="1"/>
</dbReference>
<evidence type="ECO:0000256" key="2">
    <source>
        <dbReference type="ARBA" id="ARBA00004141"/>
    </source>
</evidence>
<dbReference type="InterPro" id="IPR000700">
    <property type="entry name" value="PAS-assoc_C"/>
</dbReference>
<evidence type="ECO:0000256" key="1">
    <source>
        <dbReference type="ARBA" id="ARBA00000085"/>
    </source>
</evidence>
<dbReference type="SMART" id="SM00388">
    <property type="entry name" value="HisKA"/>
    <property type="match status" value="1"/>
</dbReference>
<dbReference type="GO" id="GO:0000156">
    <property type="term" value="F:phosphorelay response regulator activity"/>
    <property type="evidence" value="ECO:0007669"/>
    <property type="project" value="TreeGrafter"/>
</dbReference>
<dbReference type="InterPro" id="IPR035965">
    <property type="entry name" value="PAS-like_dom_sf"/>
</dbReference>
<feature type="domain" description="PAS" evidence="14">
    <location>
        <begin position="27"/>
        <end position="72"/>
    </location>
</feature>
<comment type="catalytic activity">
    <reaction evidence="1">
        <text>ATP + protein L-histidine = ADP + protein N-phospho-L-histidine.</text>
        <dbReference type="EC" id="2.7.13.3"/>
    </reaction>
</comment>